<evidence type="ECO:0000256" key="2">
    <source>
        <dbReference type="ARBA" id="ARBA00010511"/>
    </source>
</evidence>
<feature type="region of interest" description="Disordered" evidence="4">
    <location>
        <begin position="622"/>
        <end position="734"/>
    </location>
</feature>
<evidence type="ECO:0000313" key="7">
    <source>
        <dbReference type="Proteomes" id="UP000243217"/>
    </source>
</evidence>
<name>A0A1V9Y888_9STRA</name>
<feature type="compositionally biased region" description="Polar residues" evidence="4">
    <location>
        <begin position="450"/>
        <end position="461"/>
    </location>
</feature>
<dbReference type="OrthoDB" id="73962at2759"/>
<feature type="compositionally biased region" description="Basic and acidic residues" evidence="4">
    <location>
        <begin position="655"/>
        <end position="684"/>
    </location>
</feature>
<dbReference type="Proteomes" id="UP000243217">
    <property type="component" value="Unassembled WGS sequence"/>
</dbReference>
<dbReference type="AlphaFoldDB" id="A0A1V9Y888"/>
<dbReference type="GO" id="GO:0006364">
    <property type="term" value="P:rRNA processing"/>
    <property type="evidence" value="ECO:0007669"/>
    <property type="project" value="TreeGrafter"/>
</dbReference>
<comment type="caution">
    <text evidence="6">The sequence shown here is derived from an EMBL/GenBank/DDBJ whole genome shotgun (WGS) entry which is preliminary data.</text>
</comment>
<reference evidence="6 7" key="1">
    <citation type="journal article" date="2014" name="Genome Biol. Evol.">
        <title>The secreted proteins of Achlya hypogyna and Thraustotheca clavata identify the ancestral oomycete secretome and reveal gene acquisitions by horizontal gene transfer.</title>
        <authorList>
            <person name="Misner I."/>
            <person name="Blouin N."/>
            <person name="Leonard G."/>
            <person name="Richards T.A."/>
            <person name="Lane C.E."/>
        </authorList>
    </citation>
    <scope>NUCLEOTIDE SEQUENCE [LARGE SCALE GENOMIC DNA]</scope>
    <source>
        <strain evidence="6 7">ATCC 34112</strain>
    </source>
</reference>
<dbReference type="PANTHER" id="PTHR34105:SF1">
    <property type="entry name" value="PROLINE-, GLUTAMIC ACID- AND LEUCINE-RICH PROTEIN 1"/>
    <property type="match status" value="1"/>
</dbReference>
<feature type="region of interest" description="Disordered" evidence="4">
    <location>
        <begin position="449"/>
        <end position="469"/>
    </location>
</feature>
<dbReference type="Pfam" id="PF08167">
    <property type="entry name" value="RIX1"/>
    <property type="match status" value="1"/>
</dbReference>
<dbReference type="PANTHER" id="PTHR34105">
    <property type="entry name" value="PROLINE-, GLUTAMIC ACID- AND LEUCINE-RICH PROTEIN 1"/>
    <property type="match status" value="1"/>
</dbReference>
<feature type="compositionally biased region" description="Acidic residues" evidence="4">
    <location>
        <begin position="719"/>
        <end position="734"/>
    </location>
</feature>
<accession>A0A1V9Y888</accession>
<feature type="compositionally biased region" description="Acidic residues" evidence="4">
    <location>
        <begin position="623"/>
        <end position="654"/>
    </location>
</feature>
<keyword evidence="3" id="KW-0539">Nucleus</keyword>
<feature type="domain" description="Pre-rRNA-processing protein RIX1 N-terminal" evidence="5">
    <location>
        <begin position="44"/>
        <end position="204"/>
    </location>
</feature>
<dbReference type="InterPro" id="IPR012583">
    <property type="entry name" value="RIX1_N"/>
</dbReference>
<feature type="compositionally biased region" description="Basic and acidic residues" evidence="4">
    <location>
        <begin position="701"/>
        <end position="712"/>
    </location>
</feature>
<dbReference type="SUPFAM" id="SSF48371">
    <property type="entry name" value="ARM repeat"/>
    <property type="match status" value="1"/>
</dbReference>
<evidence type="ECO:0000256" key="3">
    <source>
        <dbReference type="ARBA" id="ARBA00023242"/>
    </source>
</evidence>
<protein>
    <recommendedName>
        <fullName evidence="5">Pre-rRNA-processing protein RIX1 N-terminal domain-containing protein</fullName>
    </recommendedName>
</protein>
<evidence type="ECO:0000259" key="5">
    <source>
        <dbReference type="Pfam" id="PF08167"/>
    </source>
</evidence>
<sequence>MDIKAKNFLSSVVALAFAQEDNENEAFFLAQAHQIQCMLQEQQIFRFVYQGNAYTKFFNQMISMTKDNLVYKQVVALEYLAVLVNGSPIEHLEPRISKLLDVVYHALKHQHTSVCVPALKITCTLLQNAQHASNECRRAIIEQIGRIVPLIIQHLHEVALATDTTEYFIVSYNALYTGLTHHSTSFRSFAIKIEQACLLLLNAPTDLSIAKAVLPSMSQCLGAIANATPVDTTSATWQQLVERAVLALHYHLDIAAGKDSANDTKNRPASLKNWTKDTTYATLPLYLQAQRIQYKCDALSSILVELLANVSIGEIDIVKVAADILAVLRRAFSIRADTVGKQSAISEDGRQLPVSVLYGLLPQLQIPFMKVFAAFITRGHVTLFRFASLINKVIMLVCHSSAPRSHQALYEMLQTIISTMGSGAFTSMTYSVLQWVLNEVEGLLSKKTMDVNTPSKGSQPVNAKKRRRDQLPLVTESTATSLSIDQISLVQSQVNGALETLATILLSAGQWIAYEDRIRITTIMANCQNDSVLKLSANAITSLSLANSVVVDAQGNRGIALAQNMLFWSNKSSGVNRTLALNVGESLLHPRAPPMMIDLTPIKPQSSQPRNNSMMNQQLAQDMDWDDDEEEKPVEKEVEEVEEDDDDCIEDEKDESSKRQKVDTPIDDKQEQNHEKDNDSKAPEETIDEPMNKLATPVPEAVEHDKDTKDENVIAVPAMDDEEFDFPDIVDDEE</sequence>
<organism evidence="6 7">
    <name type="scientific">Thraustotheca clavata</name>
    <dbReference type="NCBI Taxonomy" id="74557"/>
    <lineage>
        <taxon>Eukaryota</taxon>
        <taxon>Sar</taxon>
        <taxon>Stramenopiles</taxon>
        <taxon>Oomycota</taxon>
        <taxon>Saprolegniomycetes</taxon>
        <taxon>Saprolegniales</taxon>
        <taxon>Achlyaceae</taxon>
        <taxon>Thraustotheca</taxon>
    </lineage>
</organism>
<dbReference type="GO" id="GO:0005634">
    <property type="term" value="C:nucleus"/>
    <property type="evidence" value="ECO:0007669"/>
    <property type="project" value="UniProtKB-SubCell"/>
</dbReference>
<evidence type="ECO:0000256" key="4">
    <source>
        <dbReference type="SAM" id="MobiDB-lite"/>
    </source>
</evidence>
<evidence type="ECO:0000313" key="6">
    <source>
        <dbReference type="EMBL" id="OQR81923.1"/>
    </source>
</evidence>
<comment type="subcellular location">
    <subcellularLocation>
        <location evidence="1">Nucleus</location>
    </subcellularLocation>
</comment>
<proteinExistence type="inferred from homology"/>
<dbReference type="EMBL" id="JNBS01004869">
    <property type="protein sequence ID" value="OQR81923.1"/>
    <property type="molecule type" value="Genomic_DNA"/>
</dbReference>
<gene>
    <name evidence="6" type="ORF">THRCLA_11284</name>
</gene>
<keyword evidence="7" id="KW-1185">Reference proteome</keyword>
<evidence type="ECO:0000256" key="1">
    <source>
        <dbReference type="ARBA" id="ARBA00004123"/>
    </source>
</evidence>
<dbReference type="InterPro" id="IPR016024">
    <property type="entry name" value="ARM-type_fold"/>
</dbReference>
<comment type="similarity">
    <text evidence="2">Belongs to the RIX1/PELP1 family.</text>
</comment>